<evidence type="ECO:0000313" key="2">
    <source>
        <dbReference type="Proteomes" id="UP000547011"/>
    </source>
</evidence>
<gene>
    <name evidence="1" type="ORF">GGR20_003616</name>
</gene>
<dbReference type="InterPro" id="IPR001753">
    <property type="entry name" value="Enoyl-CoA_hydra/iso"/>
</dbReference>
<proteinExistence type="predicted"/>
<dbReference type="SUPFAM" id="SSF52096">
    <property type="entry name" value="ClpP/crotonase"/>
    <property type="match status" value="1"/>
</dbReference>
<sequence length="256" mass="27124">MTVSGIVATLEGPVARIRIDRPGARNALTLAMYDGLIGALEALRGNDAVRLLVLEGEDKAFAAGTEISEFTAFKSCSDGLAYETRVEQVIDTLETLPFPTLAAVKGVATGGGLMLAVSCDLQLLSASTRIGAPIARTVGNCLSSRNLARLQTLVGPALLRRMLFAAELVPASEIVGSAFPTWIVGADAFEATLAQKIDAIACAAPLTQRATKASLIRIARNDFNDTDIIERTYGSADFAEGVAAFLERRKPAWQNR</sequence>
<dbReference type="AlphaFoldDB" id="A0A7W6IQE8"/>
<protein>
    <submittedName>
        <fullName evidence="1">Enoyl-CoA hydratase/carnithine racemase</fullName>
    </submittedName>
</protein>
<evidence type="ECO:0000313" key="1">
    <source>
        <dbReference type="EMBL" id="MBB4053945.1"/>
    </source>
</evidence>
<name>A0A7W6IQE8_9HYPH</name>
<dbReference type="Pfam" id="PF00378">
    <property type="entry name" value="ECH_1"/>
    <property type="match status" value="1"/>
</dbReference>
<dbReference type="CDD" id="cd06558">
    <property type="entry name" value="crotonase-like"/>
    <property type="match status" value="1"/>
</dbReference>
<dbReference type="Proteomes" id="UP000547011">
    <property type="component" value="Unassembled WGS sequence"/>
</dbReference>
<dbReference type="InterPro" id="IPR029045">
    <property type="entry name" value="ClpP/crotonase-like_dom_sf"/>
</dbReference>
<dbReference type="GO" id="GO:0003824">
    <property type="term" value="F:catalytic activity"/>
    <property type="evidence" value="ECO:0007669"/>
    <property type="project" value="UniProtKB-ARBA"/>
</dbReference>
<dbReference type="PANTHER" id="PTHR11941">
    <property type="entry name" value="ENOYL-COA HYDRATASE-RELATED"/>
    <property type="match status" value="1"/>
</dbReference>
<organism evidence="1 2">
    <name type="scientific">Devosia subaequoris</name>
    <dbReference type="NCBI Taxonomy" id="395930"/>
    <lineage>
        <taxon>Bacteria</taxon>
        <taxon>Pseudomonadati</taxon>
        <taxon>Pseudomonadota</taxon>
        <taxon>Alphaproteobacteria</taxon>
        <taxon>Hyphomicrobiales</taxon>
        <taxon>Devosiaceae</taxon>
        <taxon>Devosia</taxon>
    </lineage>
</organism>
<dbReference type="PANTHER" id="PTHR11941:SF54">
    <property type="entry name" value="ENOYL-COA HYDRATASE, MITOCHONDRIAL"/>
    <property type="match status" value="1"/>
</dbReference>
<dbReference type="Gene3D" id="3.90.226.10">
    <property type="entry name" value="2-enoyl-CoA Hydratase, Chain A, domain 1"/>
    <property type="match status" value="1"/>
</dbReference>
<comment type="caution">
    <text evidence="1">The sequence shown here is derived from an EMBL/GenBank/DDBJ whole genome shotgun (WGS) entry which is preliminary data.</text>
</comment>
<accession>A0A7W6IQE8</accession>
<dbReference type="EMBL" id="JACIEW010000013">
    <property type="protein sequence ID" value="MBB4053945.1"/>
    <property type="molecule type" value="Genomic_DNA"/>
</dbReference>
<dbReference type="GO" id="GO:0006635">
    <property type="term" value="P:fatty acid beta-oxidation"/>
    <property type="evidence" value="ECO:0007669"/>
    <property type="project" value="TreeGrafter"/>
</dbReference>
<keyword evidence="2" id="KW-1185">Reference proteome</keyword>
<dbReference type="RefSeq" id="WP_183312693.1">
    <property type="nucleotide sequence ID" value="NZ_JACIEW010000013.1"/>
</dbReference>
<reference evidence="1 2" key="1">
    <citation type="submission" date="2020-08" db="EMBL/GenBank/DDBJ databases">
        <title>Genomic Encyclopedia of Type Strains, Phase IV (KMG-IV): sequencing the most valuable type-strain genomes for metagenomic binning, comparative biology and taxonomic classification.</title>
        <authorList>
            <person name="Goeker M."/>
        </authorList>
    </citation>
    <scope>NUCLEOTIDE SEQUENCE [LARGE SCALE GENOMIC DNA]</scope>
    <source>
        <strain evidence="1 2">DSM 23447</strain>
    </source>
</reference>
<dbReference type="NCBIfam" id="NF004796">
    <property type="entry name" value="PRK06144.1"/>
    <property type="match status" value="1"/>
</dbReference>